<dbReference type="EMBL" id="RCUY01000002">
    <property type="protein sequence ID" value="RLP83967.1"/>
    <property type="molecule type" value="Genomic_DNA"/>
</dbReference>
<name>A0A3L7AU24_9MICO</name>
<sequence>MVNNSHIVDLRMAGKTITKLIIQSTVIEKITHEECEVSDVWINDCLITDFYGVSENRKLPDYFRDDCSVQVFNHTLNTSKISELDLNDAQKTLLVIIKKLFFQHGAGRKEEALLRGAESYWDRRIAQRIITFMISEKIVSRIKGDQGHVYVPQRRHTRRMGAIVELRRSSKDPIWDMVSSA</sequence>
<evidence type="ECO:0000313" key="1">
    <source>
        <dbReference type="EMBL" id="RLP83967.1"/>
    </source>
</evidence>
<dbReference type="Proteomes" id="UP000269438">
    <property type="component" value="Unassembled WGS sequence"/>
</dbReference>
<proteinExistence type="predicted"/>
<keyword evidence="2" id="KW-1185">Reference proteome</keyword>
<protein>
    <submittedName>
        <fullName evidence="1">Uncharacterized protein</fullName>
    </submittedName>
</protein>
<comment type="caution">
    <text evidence="1">The sequence shown here is derived from an EMBL/GenBank/DDBJ whole genome shotgun (WGS) entry which is preliminary data.</text>
</comment>
<reference evidence="1 2" key="1">
    <citation type="submission" date="2018-10" db="EMBL/GenBank/DDBJ databases">
        <authorList>
            <person name="Li J."/>
        </authorList>
    </citation>
    <scope>NUCLEOTIDE SEQUENCE [LARGE SCALE GENOMIC DNA]</scope>
    <source>
        <strain evidence="1 2">JCM 11654</strain>
    </source>
</reference>
<evidence type="ECO:0000313" key="2">
    <source>
        <dbReference type="Proteomes" id="UP000269438"/>
    </source>
</evidence>
<organism evidence="1 2">
    <name type="scientific">Mycetocola lacteus</name>
    <dbReference type="NCBI Taxonomy" id="76637"/>
    <lineage>
        <taxon>Bacteria</taxon>
        <taxon>Bacillati</taxon>
        <taxon>Actinomycetota</taxon>
        <taxon>Actinomycetes</taxon>
        <taxon>Micrococcales</taxon>
        <taxon>Microbacteriaceae</taxon>
        <taxon>Mycetocola</taxon>
    </lineage>
</organism>
<gene>
    <name evidence="1" type="ORF">D9V34_03975</name>
</gene>
<dbReference type="AlphaFoldDB" id="A0A3L7AU24"/>
<accession>A0A3L7AU24</accession>